<feature type="signal peptide" evidence="3">
    <location>
        <begin position="1"/>
        <end position="24"/>
    </location>
</feature>
<dbReference type="Proteomes" id="UP000604273">
    <property type="component" value="Unassembled WGS sequence"/>
</dbReference>
<dbReference type="PANTHER" id="PTHR13878:SF91">
    <property type="entry name" value="FAD BINDING DOMAIN PROTEIN (AFU_ORTHOLOGUE AFUA_6G12070)-RELATED"/>
    <property type="match status" value="1"/>
</dbReference>
<evidence type="ECO:0000256" key="2">
    <source>
        <dbReference type="ARBA" id="ARBA00023002"/>
    </source>
</evidence>
<dbReference type="InterPro" id="IPR006094">
    <property type="entry name" value="Oxid_FAD_bind_N"/>
</dbReference>
<keyword evidence="2" id="KW-0560">Oxidoreductase</keyword>
<dbReference type="AlphaFoldDB" id="A0A8H4WNB8"/>
<dbReference type="OrthoDB" id="9983560at2759"/>
<dbReference type="InterPro" id="IPR036318">
    <property type="entry name" value="FAD-bd_PCMH-like_sf"/>
</dbReference>
<reference evidence="5" key="1">
    <citation type="journal article" date="2020" name="BMC Genomics">
        <title>Correction to: Identification and distribution of gene clusters required for synthesis of sphingolipid metabolism inhibitors in diverse species of the filamentous fungus Fusarium.</title>
        <authorList>
            <person name="Kim H.S."/>
            <person name="Lohmar J.M."/>
            <person name="Busman M."/>
            <person name="Brown D.W."/>
            <person name="Naumann T.A."/>
            <person name="Divon H.H."/>
            <person name="Lysoe E."/>
            <person name="Uhlig S."/>
            <person name="Proctor R.H."/>
        </authorList>
    </citation>
    <scope>NUCLEOTIDE SEQUENCE</scope>
    <source>
        <strain evidence="5">NRRL 45417</strain>
    </source>
</reference>
<dbReference type="Gene3D" id="3.30.465.10">
    <property type="match status" value="1"/>
</dbReference>
<dbReference type="EMBL" id="JABFAI010000484">
    <property type="protein sequence ID" value="KAF4943864.1"/>
    <property type="molecule type" value="Genomic_DNA"/>
</dbReference>
<feature type="chain" id="PRO_5034552080" description="FAD-binding PCMH-type domain-containing protein" evidence="3">
    <location>
        <begin position="25"/>
        <end position="730"/>
    </location>
</feature>
<evidence type="ECO:0000259" key="4">
    <source>
        <dbReference type="PROSITE" id="PS51387"/>
    </source>
</evidence>
<feature type="domain" description="FAD-binding PCMH-type" evidence="4">
    <location>
        <begin position="178"/>
        <end position="357"/>
    </location>
</feature>
<sequence>MLITPSLFGSLLALLVSQSGTAYAADSEQTSEVGETVKGDYLAEETFQLTEASLPQIDEIDPDHASLFYPENVSTKRRSLNARTATKCKTFPGDFLWPKEPVWKLLDLITGGALIKTVPIAASCYDNLGVYDKTRCSYVTDNWFNSSLHIADPTSVMWPLYQGRTCQPGETVEGKCTLGGYPSYVVDAQNVCHIQLAVNLARSLNMRLVIKNTGHDFNGRSAGAGALSIWMQRFKGIQFFKTYKTKSYSGPALKVGAGVIGSELYKAAEKYGVTAVGGEGLSVGFAGGYLAGGGHSPMSPLYGMGADQILSIDVVTADGQFVTANQDENTDLFWALSGGGGSTYGVVTSYTVKAFPKINASVMTFSFGTSDTVSYDTFWKAVRAYWKAIPTFNDAGNYEYWGVFHGAGDALIFSFFPWFAPNHTLAELETLTAPLFKTWKDLGIEPDVVASEHDSFYGAWSVGFPRETVGGAKTKTAGRLFPTENLVDPAKFEKTFNALKGLSDKGGDVIGFGITGGPGPYPDNAVNPAWRGAAMWAISVINFPEGSSWDVVAERSKTLTNDWMKPWRDVTPGGGAYASEGDVTEPDFQQSYYGADKYKKLLTIKDRVDPNSLFYALQGVGSERWYVTDQVPVKKFRHDKDGLMHVTRDLTVIDAAHFERHLGSVSARDMLHPSEAIFQDARDIRAYAEAQIVKRGVIEKRCGGYCGNGRGCSPLNEQACQRCINTRCCG</sequence>
<comment type="similarity">
    <text evidence="1">Belongs to the oxygen-dependent FAD-linked oxidoreductase family.</text>
</comment>
<dbReference type="PANTHER" id="PTHR13878">
    <property type="entry name" value="GULONOLACTONE OXIDASE"/>
    <property type="match status" value="1"/>
</dbReference>
<dbReference type="PROSITE" id="PS51387">
    <property type="entry name" value="FAD_PCMH"/>
    <property type="match status" value="1"/>
</dbReference>
<comment type="caution">
    <text evidence="5">The sequence shown here is derived from an EMBL/GenBank/DDBJ whole genome shotgun (WGS) entry which is preliminary data.</text>
</comment>
<name>A0A8H4WNB8_9HYPO</name>
<protein>
    <recommendedName>
        <fullName evidence="4">FAD-binding PCMH-type domain-containing protein</fullName>
    </recommendedName>
</protein>
<dbReference type="InterPro" id="IPR012951">
    <property type="entry name" value="BBE"/>
</dbReference>
<dbReference type="InterPro" id="IPR016166">
    <property type="entry name" value="FAD-bd_PCMH"/>
</dbReference>
<evidence type="ECO:0000313" key="6">
    <source>
        <dbReference type="Proteomes" id="UP000604273"/>
    </source>
</evidence>
<keyword evidence="6" id="KW-1185">Reference proteome</keyword>
<dbReference type="SUPFAM" id="SSF56176">
    <property type="entry name" value="FAD-binding/transporter-associated domain-like"/>
    <property type="match status" value="1"/>
</dbReference>
<proteinExistence type="inferred from homology"/>
<evidence type="ECO:0000256" key="3">
    <source>
        <dbReference type="SAM" id="SignalP"/>
    </source>
</evidence>
<dbReference type="GO" id="GO:0016491">
    <property type="term" value="F:oxidoreductase activity"/>
    <property type="evidence" value="ECO:0007669"/>
    <property type="project" value="UniProtKB-KW"/>
</dbReference>
<dbReference type="Pfam" id="PF08031">
    <property type="entry name" value="BBE"/>
    <property type="match status" value="1"/>
</dbReference>
<dbReference type="GO" id="GO:0071949">
    <property type="term" value="F:FAD binding"/>
    <property type="evidence" value="ECO:0007669"/>
    <property type="project" value="InterPro"/>
</dbReference>
<evidence type="ECO:0000256" key="1">
    <source>
        <dbReference type="ARBA" id="ARBA00005466"/>
    </source>
</evidence>
<reference evidence="5" key="2">
    <citation type="submission" date="2020-05" db="EMBL/GenBank/DDBJ databases">
        <authorList>
            <person name="Kim H.-S."/>
            <person name="Proctor R.H."/>
            <person name="Brown D.W."/>
        </authorList>
    </citation>
    <scope>NUCLEOTIDE SEQUENCE</scope>
    <source>
        <strain evidence="5">NRRL 45417</strain>
    </source>
</reference>
<accession>A0A8H4WNB8</accession>
<dbReference type="InterPro" id="IPR016169">
    <property type="entry name" value="FAD-bd_PCMH_sub2"/>
</dbReference>
<gene>
    <name evidence="5" type="ORF">FGADI_13100</name>
</gene>
<keyword evidence="3" id="KW-0732">Signal</keyword>
<dbReference type="Pfam" id="PF01565">
    <property type="entry name" value="FAD_binding_4"/>
    <property type="match status" value="1"/>
</dbReference>
<dbReference type="InterPro" id="IPR050432">
    <property type="entry name" value="FAD-linked_Oxidoreductases_BP"/>
</dbReference>
<organism evidence="5 6">
    <name type="scientific">Fusarium gaditjirri</name>
    <dbReference type="NCBI Taxonomy" id="282569"/>
    <lineage>
        <taxon>Eukaryota</taxon>
        <taxon>Fungi</taxon>
        <taxon>Dikarya</taxon>
        <taxon>Ascomycota</taxon>
        <taxon>Pezizomycotina</taxon>
        <taxon>Sordariomycetes</taxon>
        <taxon>Hypocreomycetidae</taxon>
        <taxon>Hypocreales</taxon>
        <taxon>Nectriaceae</taxon>
        <taxon>Fusarium</taxon>
        <taxon>Fusarium nisikadoi species complex</taxon>
    </lineage>
</organism>
<evidence type="ECO:0000313" key="5">
    <source>
        <dbReference type="EMBL" id="KAF4943864.1"/>
    </source>
</evidence>